<keyword evidence="2" id="KW-1185">Reference proteome</keyword>
<dbReference type="AlphaFoldDB" id="A0A430FUM8"/>
<dbReference type="EMBL" id="QXGK01000007">
    <property type="protein sequence ID" value="RSX57007.1"/>
    <property type="molecule type" value="Genomic_DNA"/>
</dbReference>
<proteinExistence type="predicted"/>
<name>A0A430FUM8_9BIFI</name>
<evidence type="ECO:0000313" key="1">
    <source>
        <dbReference type="EMBL" id="RSX57007.1"/>
    </source>
</evidence>
<reference evidence="1 2" key="1">
    <citation type="submission" date="2018-09" db="EMBL/GenBank/DDBJ databases">
        <title>Characterization of the phylogenetic diversity of five novel species belonging to the genus Bifidobacterium.</title>
        <authorList>
            <person name="Lugli G.A."/>
            <person name="Duranti S."/>
            <person name="Milani C."/>
        </authorList>
    </citation>
    <scope>NUCLEOTIDE SEQUENCE [LARGE SCALE GENOMIC DNA]</scope>
    <source>
        <strain evidence="1 2">2033B</strain>
    </source>
</reference>
<accession>A0A430FUM8</accession>
<gene>
    <name evidence="1" type="ORF">D2E24_0952</name>
</gene>
<organism evidence="1 2">
    <name type="scientific">Bifidobacterium samirii</name>
    <dbReference type="NCBI Taxonomy" id="2306974"/>
    <lineage>
        <taxon>Bacteria</taxon>
        <taxon>Bacillati</taxon>
        <taxon>Actinomycetota</taxon>
        <taxon>Actinomycetes</taxon>
        <taxon>Bifidobacteriales</taxon>
        <taxon>Bifidobacteriaceae</taxon>
        <taxon>Bifidobacterium</taxon>
    </lineage>
</organism>
<sequence length="36" mass="4213">MNHYRFAKFIARARLGSYVGSVLYAKPHLSLTAMRW</sequence>
<comment type="caution">
    <text evidence="1">The sequence shown here is derived from an EMBL/GenBank/DDBJ whole genome shotgun (WGS) entry which is preliminary data.</text>
</comment>
<dbReference type="Proteomes" id="UP000287470">
    <property type="component" value="Unassembled WGS sequence"/>
</dbReference>
<protein>
    <submittedName>
        <fullName evidence="1">Uncharacterized protein</fullName>
    </submittedName>
</protein>
<evidence type="ECO:0000313" key="2">
    <source>
        <dbReference type="Proteomes" id="UP000287470"/>
    </source>
</evidence>